<evidence type="ECO:0000313" key="2">
    <source>
        <dbReference type="EMBL" id="PLW51060.1"/>
    </source>
</evidence>
<proteinExistence type="predicted"/>
<evidence type="ECO:0000256" key="1">
    <source>
        <dbReference type="SAM" id="MobiDB-lite"/>
    </source>
</evidence>
<evidence type="ECO:0000313" key="3">
    <source>
        <dbReference type="Proteomes" id="UP000235392"/>
    </source>
</evidence>
<feature type="region of interest" description="Disordered" evidence="1">
    <location>
        <begin position="18"/>
        <end position="110"/>
    </location>
</feature>
<name>A0A2N5VM93_9BASI</name>
<organism evidence="2 3">
    <name type="scientific">Puccinia coronata f. sp. avenae</name>
    <dbReference type="NCBI Taxonomy" id="200324"/>
    <lineage>
        <taxon>Eukaryota</taxon>
        <taxon>Fungi</taxon>
        <taxon>Dikarya</taxon>
        <taxon>Basidiomycota</taxon>
        <taxon>Pucciniomycotina</taxon>
        <taxon>Pucciniomycetes</taxon>
        <taxon>Pucciniales</taxon>
        <taxon>Pucciniaceae</taxon>
        <taxon>Puccinia</taxon>
    </lineage>
</organism>
<gene>
    <name evidence="2" type="ORF">PCASD_02404</name>
</gene>
<feature type="compositionally biased region" description="Acidic residues" evidence="1">
    <location>
        <begin position="78"/>
        <end position="92"/>
    </location>
</feature>
<protein>
    <submittedName>
        <fullName evidence="2">Uncharacterized protein</fullName>
    </submittedName>
</protein>
<reference evidence="2 3" key="1">
    <citation type="submission" date="2017-11" db="EMBL/GenBank/DDBJ databases">
        <title>De novo assembly and phasing of dikaryotic genomes from two isolates of Puccinia coronata f. sp. avenae, the causal agent of oat crown rust.</title>
        <authorList>
            <person name="Miller M.E."/>
            <person name="Zhang Y."/>
            <person name="Omidvar V."/>
            <person name="Sperschneider J."/>
            <person name="Schwessinger B."/>
            <person name="Raley C."/>
            <person name="Palmer J.M."/>
            <person name="Garnica D."/>
            <person name="Upadhyaya N."/>
            <person name="Rathjen J."/>
            <person name="Taylor J.M."/>
            <person name="Park R.F."/>
            <person name="Dodds P.N."/>
            <person name="Hirsch C.D."/>
            <person name="Kianian S.F."/>
            <person name="Figueroa M."/>
        </authorList>
    </citation>
    <scope>NUCLEOTIDE SEQUENCE [LARGE SCALE GENOMIC DNA]</scope>
    <source>
        <strain evidence="2">12SD80</strain>
    </source>
</reference>
<dbReference type="EMBL" id="PGCI01000007">
    <property type="protein sequence ID" value="PLW51060.1"/>
    <property type="molecule type" value="Genomic_DNA"/>
</dbReference>
<dbReference type="Proteomes" id="UP000235392">
    <property type="component" value="Unassembled WGS sequence"/>
</dbReference>
<comment type="caution">
    <text evidence="2">The sequence shown here is derived from an EMBL/GenBank/DDBJ whole genome shotgun (WGS) entry which is preliminary data.</text>
</comment>
<accession>A0A2N5VM93</accession>
<dbReference type="AlphaFoldDB" id="A0A2N5VM93"/>
<feature type="compositionally biased region" description="Basic and acidic residues" evidence="1">
    <location>
        <begin position="96"/>
        <end position="110"/>
    </location>
</feature>
<sequence>MAVWRQLRGGDWCCFRFHAASNSNDNPAPNPDEDNPANNNNNITNITKRSVKRSCGKIDQGKSSKRSRTAKGWKLVDPLEEEEEEEESEEEVPSNKYDDDTSKEDRKNKD</sequence>